<name>A0AC35GRQ8_9BILA</name>
<proteinExistence type="predicted"/>
<dbReference type="Proteomes" id="UP000887580">
    <property type="component" value="Unplaced"/>
</dbReference>
<organism evidence="1 2">
    <name type="scientific">Panagrolaimus sp. PS1159</name>
    <dbReference type="NCBI Taxonomy" id="55785"/>
    <lineage>
        <taxon>Eukaryota</taxon>
        <taxon>Metazoa</taxon>
        <taxon>Ecdysozoa</taxon>
        <taxon>Nematoda</taxon>
        <taxon>Chromadorea</taxon>
        <taxon>Rhabditida</taxon>
        <taxon>Tylenchina</taxon>
        <taxon>Panagrolaimomorpha</taxon>
        <taxon>Panagrolaimoidea</taxon>
        <taxon>Panagrolaimidae</taxon>
        <taxon>Panagrolaimus</taxon>
    </lineage>
</organism>
<accession>A0AC35GRQ8</accession>
<dbReference type="WBParaSite" id="PS1159_v2.g8000.t1">
    <property type="protein sequence ID" value="PS1159_v2.g8000.t1"/>
    <property type="gene ID" value="PS1159_v2.g8000"/>
</dbReference>
<evidence type="ECO:0000313" key="1">
    <source>
        <dbReference type="Proteomes" id="UP000887580"/>
    </source>
</evidence>
<sequence length="148" mass="17640">MDGGRKIYIKNIASSVNAERLKKMFNEIDHVGYVMFKDYNTAIVKFFKRDAVRRAIAAFDGYWLHGKRIEIKKYDEKIHFDLQFLLASQRNFPFKNRSKPSKKGIKKMLKRGEVWKPKQWPSLQYISKVVDREWHGENIIGRYSIKPK</sequence>
<protein>
    <submittedName>
        <fullName evidence="2">RRM domain-containing protein</fullName>
    </submittedName>
</protein>
<reference evidence="2" key="1">
    <citation type="submission" date="2022-11" db="UniProtKB">
        <authorList>
            <consortium name="WormBaseParasite"/>
        </authorList>
    </citation>
    <scope>IDENTIFICATION</scope>
</reference>
<evidence type="ECO:0000313" key="2">
    <source>
        <dbReference type="WBParaSite" id="PS1159_v2.g8000.t1"/>
    </source>
</evidence>